<dbReference type="Proteomes" id="UP000064967">
    <property type="component" value="Chromosome"/>
</dbReference>
<dbReference type="KEGG" id="llu:AKJ09_09483"/>
<evidence type="ECO:0000313" key="2">
    <source>
        <dbReference type="EMBL" id="AKV02820.1"/>
    </source>
</evidence>
<organism evidence="2 3">
    <name type="scientific">Labilithrix luteola</name>
    <dbReference type="NCBI Taxonomy" id="1391654"/>
    <lineage>
        <taxon>Bacteria</taxon>
        <taxon>Pseudomonadati</taxon>
        <taxon>Myxococcota</taxon>
        <taxon>Polyangia</taxon>
        <taxon>Polyangiales</taxon>
        <taxon>Labilitrichaceae</taxon>
        <taxon>Labilithrix</taxon>
    </lineage>
</organism>
<sequence length="164" mass="16858">MEHELRHKHLAEFVFVGLAVALVLVTCAHKDTVPVGTTTTTGAELPAGAGEEAPPGHGADPRAIEVPALGEGAAEAENLAQALCERKLACDEIGPNRPHASMQACMNEARRTATVDVQSMGCPQGLAEPLLGNCLSAVRAQPCSADLDIVANVDACSQASLCAP</sequence>
<name>A0A0K1QBN5_9BACT</name>
<dbReference type="Pfam" id="PF19682">
    <property type="entry name" value="DUF6184"/>
    <property type="match status" value="1"/>
</dbReference>
<evidence type="ECO:0000313" key="3">
    <source>
        <dbReference type="Proteomes" id="UP000064967"/>
    </source>
</evidence>
<keyword evidence="3" id="KW-1185">Reference proteome</keyword>
<protein>
    <submittedName>
        <fullName evidence="2">Uncharacterized protein</fullName>
    </submittedName>
</protein>
<dbReference type="EMBL" id="CP012333">
    <property type="protein sequence ID" value="AKV02820.1"/>
    <property type="molecule type" value="Genomic_DNA"/>
</dbReference>
<feature type="compositionally biased region" description="Low complexity" evidence="1">
    <location>
        <begin position="36"/>
        <end position="58"/>
    </location>
</feature>
<feature type="region of interest" description="Disordered" evidence="1">
    <location>
        <begin position="33"/>
        <end position="59"/>
    </location>
</feature>
<dbReference type="RefSeq" id="WP_146653681.1">
    <property type="nucleotide sequence ID" value="NZ_CP012333.1"/>
</dbReference>
<dbReference type="STRING" id="1391654.AKJ09_09483"/>
<gene>
    <name evidence="2" type="ORF">AKJ09_09483</name>
</gene>
<accession>A0A0K1QBN5</accession>
<proteinExistence type="predicted"/>
<dbReference type="AlphaFoldDB" id="A0A0K1QBN5"/>
<dbReference type="InterPro" id="IPR045757">
    <property type="entry name" value="DUF6184"/>
</dbReference>
<evidence type="ECO:0000256" key="1">
    <source>
        <dbReference type="SAM" id="MobiDB-lite"/>
    </source>
</evidence>
<reference evidence="2 3" key="1">
    <citation type="submission" date="2015-08" db="EMBL/GenBank/DDBJ databases">
        <authorList>
            <person name="Babu N.S."/>
            <person name="Beckwith C.J."/>
            <person name="Beseler K.G."/>
            <person name="Brison A."/>
            <person name="Carone J.V."/>
            <person name="Caskin T.P."/>
            <person name="Diamond M."/>
            <person name="Durham M.E."/>
            <person name="Foxe J.M."/>
            <person name="Go M."/>
            <person name="Henderson B.A."/>
            <person name="Jones I.B."/>
            <person name="McGettigan J.A."/>
            <person name="Micheletti S.J."/>
            <person name="Nasrallah M.E."/>
            <person name="Ortiz D."/>
            <person name="Piller C.R."/>
            <person name="Privatt S.R."/>
            <person name="Schneider S.L."/>
            <person name="Sharp S."/>
            <person name="Smith T.C."/>
            <person name="Stanton J.D."/>
            <person name="Ullery H.E."/>
            <person name="Wilson R.J."/>
            <person name="Serrano M.G."/>
            <person name="Buck G."/>
            <person name="Lee V."/>
            <person name="Wang Y."/>
            <person name="Carvalho R."/>
            <person name="Voegtly L."/>
            <person name="Shi R."/>
            <person name="Duckworth R."/>
            <person name="Johnson A."/>
            <person name="Loviza R."/>
            <person name="Walstead R."/>
            <person name="Shah Z."/>
            <person name="Kiflezghi M."/>
            <person name="Wade K."/>
            <person name="Ball S.L."/>
            <person name="Bradley K.W."/>
            <person name="Asai D.J."/>
            <person name="Bowman C.A."/>
            <person name="Russell D.A."/>
            <person name="Pope W.H."/>
            <person name="Jacobs-Sera D."/>
            <person name="Hendrix R.W."/>
            <person name="Hatfull G.F."/>
        </authorList>
    </citation>
    <scope>NUCLEOTIDE SEQUENCE [LARGE SCALE GENOMIC DNA]</scope>
    <source>
        <strain evidence="2 3">DSM 27648</strain>
    </source>
</reference>